<accession>A0A1F5KS90</accession>
<reference evidence="1 2" key="1">
    <citation type="journal article" date="2016" name="Nat. Commun.">
        <title>Thousands of microbial genomes shed light on interconnected biogeochemical processes in an aquifer system.</title>
        <authorList>
            <person name="Anantharaman K."/>
            <person name="Brown C.T."/>
            <person name="Hug L.A."/>
            <person name="Sharon I."/>
            <person name="Castelle C.J."/>
            <person name="Probst A.J."/>
            <person name="Thomas B.C."/>
            <person name="Singh A."/>
            <person name="Wilkins M.J."/>
            <person name="Karaoz U."/>
            <person name="Brodie E.L."/>
            <person name="Williams K.H."/>
            <person name="Hubbard S.S."/>
            <person name="Banfield J.F."/>
        </authorList>
    </citation>
    <scope>NUCLEOTIDE SEQUENCE [LARGE SCALE GENOMIC DNA]</scope>
</reference>
<dbReference type="SUPFAM" id="SSF53649">
    <property type="entry name" value="Alkaline phosphatase-like"/>
    <property type="match status" value="1"/>
</dbReference>
<dbReference type="STRING" id="1797785.A3B45_01675"/>
<name>A0A1F5KS90_9BACT</name>
<protein>
    <submittedName>
        <fullName evidence="1">Uncharacterized protein</fullName>
    </submittedName>
</protein>
<sequence>MVNKIILILLGLGLIVLLIYTFKSSTTPQQPTKLYWFIPDGMRAEESLFTVYKWAQEGKLPNIKKMMDNGSFGYSIPDFPSHTPVNFASLLTGAHPTVHGIADGPMRVEGKTLEKPSVGGFSSAAKKVSPIWTVLENAGKKVALLSIPGSTPPELKNGITVRGRWGNWGSDDAALIFEPTEKQAEMKKVGAGFRLFYFGDTLTKFVSEKLSTSSASIQSFSPMKEAKMTARGLDLYAFIIDSTNDNQTNYNSVAFSLTEAGPAFQTVKEGSWTDWYPVKLTFQNQSYDSNIKLKLIKIWPDGQFRIRVLYNNLNKFVTMPESVALEMTQGLGPMVDFVDNFPAQLVYEDEDKQTFFEEAQMSWEYHQKATDFIFDKYQPDIFLQDIYTPNQMLTSRWWMRYLDPQGKDYSAEKSKMAMEEVLKMYQGLDGIIGEALKHDDGKTLFVLSSDHGIILQSRIMSLNNLFAQKGWLKFTTNPTTGEMVLDWANTKVLHLQTNNIYINPNGLAGPYQRASGTEYEKLRTEVMDALEKLTDSDTKAITRVVRWEDAPKFFEVPSDRVGDLSVEIAPGYGFSEAATPDLGVFADSLTSGNKQAYDPKVDGLQTPFVIMGPGIKKNYRLSQNISHIDQMPTILKLLNVEIPDYVQGKVLTEILK</sequence>
<evidence type="ECO:0000313" key="1">
    <source>
        <dbReference type="EMBL" id="OGE43786.1"/>
    </source>
</evidence>
<dbReference type="PANTHER" id="PTHR10151">
    <property type="entry name" value="ECTONUCLEOTIDE PYROPHOSPHATASE/PHOSPHODIESTERASE"/>
    <property type="match status" value="1"/>
</dbReference>
<comment type="caution">
    <text evidence="1">The sequence shown here is derived from an EMBL/GenBank/DDBJ whole genome shotgun (WGS) entry which is preliminary data.</text>
</comment>
<dbReference type="PANTHER" id="PTHR10151:SF120">
    <property type="entry name" value="BIS(5'-ADENOSYL)-TRIPHOSPHATASE"/>
    <property type="match status" value="1"/>
</dbReference>
<dbReference type="AlphaFoldDB" id="A0A1F5KS90"/>
<dbReference type="Gene3D" id="3.40.720.10">
    <property type="entry name" value="Alkaline Phosphatase, subunit A"/>
    <property type="match status" value="2"/>
</dbReference>
<dbReference type="GO" id="GO:0016787">
    <property type="term" value="F:hydrolase activity"/>
    <property type="evidence" value="ECO:0007669"/>
    <property type="project" value="UniProtKB-ARBA"/>
</dbReference>
<dbReference type="Proteomes" id="UP000178565">
    <property type="component" value="Unassembled WGS sequence"/>
</dbReference>
<proteinExistence type="predicted"/>
<dbReference type="InterPro" id="IPR017850">
    <property type="entry name" value="Alkaline_phosphatase_core_sf"/>
</dbReference>
<dbReference type="Pfam" id="PF01663">
    <property type="entry name" value="Phosphodiest"/>
    <property type="match status" value="2"/>
</dbReference>
<organism evidence="1 2">
    <name type="scientific">Candidatus Daviesbacteria bacterium RIFCSPLOWO2_01_FULL_39_12</name>
    <dbReference type="NCBI Taxonomy" id="1797785"/>
    <lineage>
        <taxon>Bacteria</taxon>
        <taxon>Candidatus Daviesiibacteriota</taxon>
    </lineage>
</organism>
<gene>
    <name evidence="1" type="ORF">A3B45_01675</name>
</gene>
<dbReference type="EMBL" id="MFDM01000012">
    <property type="protein sequence ID" value="OGE43786.1"/>
    <property type="molecule type" value="Genomic_DNA"/>
</dbReference>
<dbReference type="InterPro" id="IPR002591">
    <property type="entry name" value="Phosphodiest/P_Trfase"/>
</dbReference>
<evidence type="ECO:0000313" key="2">
    <source>
        <dbReference type="Proteomes" id="UP000178565"/>
    </source>
</evidence>